<evidence type="ECO:0000313" key="1">
    <source>
        <dbReference type="EMBL" id="TQD75964.1"/>
    </source>
</evidence>
<accession>A0A540KP06</accession>
<proteinExistence type="predicted"/>
<gene>
    <name evidence="1" type="ORF">C1H46_038497</name>
</gene>
<dbReference type="AlphaFoldDB" id="A0A540KP06"/>
<reference evidence="1 2" key="1">
    <citation type="journal article" date="2019" name="G3 (Bethesda)">
        <title>Sequencing of a Wild Apple (Malus baccata) Genome Unravels the Differences Between Cultivated and Wild Apple Species Regarding Disease Resistance and Cold Tolerance.</title>
        <authorList>
            <person name="Chen X."/>
        </authorList>
    </citation>
    <scope>NUCLEOTIDE SEQUENCE [LARGE SCALE GENOMIC DNA]</scope>
    <source>
        <strain evidence="2">cv. Shandingzi</strain>
        <tissue evidence="1">Leaves</tissue>
    </source>
</reference>
<dbReference type="EMBL" id="VIEB01001062">
    <property type="protein sequence ID" value="TQD75964.1"/>
    <property type="molecule type" value="Genomic_DNA"/>
</dbReference>
<name>A0A540KP06_MALBA</name>
<organism evidence="1 2">
    <name type="scientific">Malus baccata</name>
    <name type="common">Siberian crab apple</name>
    <name type="synonym">Pyrus baccata</name>
    <dbReference type="NCBI Taxonomy" id="106549"/>
    <lineage>
        <taxon>Eukaryota</taxon>
        <taxon>Viridiplantae</taxon>
        <taxon>Streptophyta</taxon>
        <taxon>Embryophyta</taxon>
        <taxon>Tracheophyta</taxon>
        <taxon>Spermatophyta</taxon>
        <taxon>Magnoliopsida</taxon>
        <taxon>eudicotyledons</taxon>
        <taxon>Gunneridae</taxon>
        <taxon>Pentapetalae</taxon>
        <taxon>rosids</taxon>
        <taxon>fabids</taxon>
        <taxon>Rosales</taxon>
        <taxon>Rosaceae</taxon>
        <taxon>Amygdaloideae</taxon>
        <taxon>Maleae</taxon>
        <taxon>Malus</taxon>
    </lineage>
</organism>
<dbReference type="Proteomes" id="UP000315295">
    <property type="component" value="Unassembled WGS sequence"/>
</dbReference>
<keyword evidence="2" id="KW-1185">Reference proteome</keyword>
<sequence length="292" mass="29565">MPLGARPLEGEHDCRLGLTLGPGSMEDDRELGAPGLPLVAESGLSGSVVLKFGGASSEKPGISEGFHGLDFTVGDAPRDGTGFLAAVGAGLETESEGFDGGADILGVMDGMDGRRVGVDALDADLDGGTVGLEVGVEDLAVDLDGVEDLEGTVDLVAGAVDLFVGVVDLIARVVDLFAGVVDLFAGVVDLFAGVVDLVVGTVDLGAEFMDLFNGKVAREVGVDDLEGLGAEGNVGRPVGVAGLDPGPPDDEGLRVPELEELSPGEEVDCLDTKLLLAAGSGWGFANYDTMKK</sequence>
<comment type="caution">
    <text evidence="1">The sequence shown here is derived from an EMBL/GenBank/DDBJ whole genome shotgun (WGS) entry which is preliminary data.</text>
</comment>
<evidence type="ECO:0000313" key="2">
    <source>
        <dbReference type="Proteomes" id="UP000315295"/>
    </source>
</evidence>
<protein>
    <submittedName>
        <fullName evidence="1">Uncharacterized protein</fullName>
    </submittedName>
</protein>